<evidence type="ECO:0000313" key="3">
    <source>
        <dbReference type="EMBL" id="KJY57158.1"/>
    </source>
</evidence>
<keyword evidence="1" id="KW-0732">Signal</keyword>
<dbReference type="InterPro" id="IPR024968">
    <property type="entry name" value="SlpA_C_lactobacillus"/>
</dbReference>
<dbReference type="RefSeq" id="WP_052724635.1">
    <property type="nucleotide sequence ID" value="NZ_JBHTMT010000003.1"/>
</dbReference>
<gene>
    <name evidence="3" type="ORF">JF74_06850</name>
</gene>
<dbReference type="PATRIC" id="fig|1218507.3.peg.854"/>
<dbReference type="AlphaFoldDB" id="A0A0F4LFR8"/>
<evidence type="ECO:0000313" key="4">
    <source>
        <dbReference type="Proteomes" id="UP000033531"/>
    </source>
</evidence>
<comment type="caution">
    <text evidence="3">The sequence shown here is derived from an EMBL/GenBank/DDBJ whole genome shotgun (WGS) entry which is preliminary data.</text>
</comment>
<sequence>MKINKKLFISLVAGILTIASIAATTTNIDQAQTTTSNVNSEQGKLTLNHKTRVYNKKGKKKYSYLKTNGLLKKGALVRYVGKIKALSDPNTKRYSFSDEDMNWYYLPYKTIKGKQYYNIGHGGYIKAVNVDSINGNRLVTNYVTVTIASWPFSSDKDFTKARLVNNKGEFTDKYVKKGTKLVVDRFSNREELAGTNKIDMLDNGVVLEVYRIKNNKNLFVLRDDLKTPPRQSLIPYTNIMTVKFVNDAYLYNTKGELGDESRFRPGDTVSVTSLRYIWVPEDKKAELFYEVLDSPSSVLNCNFVKVSTAKYIFGKHLKPVNTAADVTSANTEKVVKE</sequence>
<feature type="chain" id="PRO_5038806313" description="S-layer protein C-terminal domain-containing protein" evidence="1">
    <location>
        <begin position="23"/>
        <end position="337"/>
    </location>
</feature>
<organism evidence="3 4">
    <name type="scientific">Lactobacillus melliventris</name>
    <dbReference type="NCBI Taxonomy" id="1218507"/>
    <lineage>
        <taxon>Bacteria</taxon>
        <taxon>Bacillati</taxon>
        <taxon>Bacillota</taxon>
        <taxon>Bacilli</taxon>
        <taxon>Lactobacillales</taxon>
        <taxon>Lactobacillaceae</taxon>
        <taxon>Lactobacillus</taxon>
    </lineage>
</organism>
<proteinExistence type="predicted"/>
<accession>A0A0F4LFR8</accession>
<feature type="domain" description="S-layer protein C-terminal" evidence="2">
    <location>
        <begin position="105"/>
        <end position="127"/>
    </location>
</feature>
<name>A0A0F4LFR8_9LACO</name>
<protein>
    <recommendedName>
        <fullName evidence="2">S-layer protein C-terminal domain-containing protein</fullName>
    </recommendedName>
</protein>
<dbReference type="HOGENOM" id="CLU_896562_0_0_9"/>
<evidence type="ECO:0000259" key="2">
    <source>
        <dbReference type="Pfam" id="PF03217"/>
    </source>
</evidence>
<dbReference type="Pfam" id="PF03217">
    <property type="entry name" value="SlpA"/>
    <property type="match status" value="1"/>
</dbReference>
<evidence type="ECO:0000256" key="1">
    <source>
        <dbReference type="SAM" id="SignalP"/>
    </source>
</evidence>
<dbReference type="OrthoDB" id="2316382at2"/>
<dbReference type="Proteomes" id="UP000033531">
    <property type="component" value="Unassembled WGS sequence"/>
</dbReference>
<feature type="signal peptide" evidence="1">
    <location>
        <begin position="1"/>
        <end position="22"/>
    </location>
</feature>
<dbReference type="EMBL" id="JXLI01000009">
    <property type="protein sequence ID" value="KJY57158.1"/>
    <property type="molecule type" value="Genomic_DNA"/>
</dbReference>
<reference evidence="3 4" key="1">
    <citation type="submission" date="2015-01" db="EMBL/GenBank/DDBJ databases">
        <title>Comparative genomics of the lactic acid bacteria isolated from the honey bee gut.</title>
        <authorList>
            <person name="Ellegaard K.M."/>
            <person name="Tamarit D."/>
            <person name="Javelind E."/>
            <person name="Olofsson T."/>
            <person name="Andersson S.G."/>
            <person name="Vasquez A."/>
        </authorList>
    </citation>
    <scope>NUCLEOTIDE SEQUENCE [LARGE SCALE GENOMIC DNA]</scope>
    <source>
        <strain evidence="3 4">Hma8</strain>
    </source>
</reference>